<evidence type="ECO:0000313" key="3">
    <source>
        <dbReference type="EMBL" id="PIL30174.1"/>
    </source>
</evidence>
<proteinExistence type="predicted"/>
<dbReference type="AlphaFoldDB" id="A0A2G8S8K1"/>
<name>A0A2G8S8K1_9APHY</name>
<protein>
    <submittedName>
        <fullName evidence="2">Uncharacterized protein</fullName>
    </submittedName>
</protein>
<organism evidence="2 4">
    <name type="scientific">Ganoderma sinense ZZ0214-1</name>
    <dbReference type="NCBI Taxonomy" id="1077348"/>
    <lineage>
        <taxon>Eukaryota</taxon>
        <taxon>Fungi</taxon>
        <taxon>Dikarya</taxon>
        <taxon>Basidiomycota</taxon>
        <taxon>Agaricomycotina</taxon>
        <taxon>Agaricomycetes</taxon>
        <taxon>Polyporales</taxon>
        <taxon>Polyporaceae</taxon>
        <taxon>Ganoderma</taxon>
    </lineage>
</organism>
<gene>
    <name evidence="2" type="ORF">GSI_07683</name>
    <name evidence="3" type="ORF">GSI_07752</name>
</gene>
<feature type="region of interest" description="Disordered" evidence="1">
    <location>
        <begin position="1"/>
        <end position="24"/>
    </location>
</feature>
<evidence type="ECO:0000313" key="4">
    <source>
        <dbReference type="Proteomes" id="UP000230002"/>
    </source>
</evidence>
<feature type="region of interest" description="Disordered" evidence="1">
    <location>
        <begin position="53"/>
        <end position="81"/>
    </location>
</feature>
<keyword evidence="4" id="KW-1185">Reference proteome</keyword>
<comment type="caution">
    <text evidence="2">The sequence shown here is derived from an EMBL/GenBank/DDBJ whole genome shotgun (WGS) entry which is preliminary data.</text>
</comment>
<evidence type="ECO:0000256" key="1">
    <source>
        <dbReference type="SAM" id="MobiDB-lite"/>
    </source>
</evidence>
<dbReference type="Proteomes" id="UP000230002">
    <property type="component" value="Unassembled WGS sequence"/>
</dbReference>
<dbReference type="EMBL" id="AYKW01000016">
    <property type="protein sequence ID" value="PIL30174.1"/>
    <property type="molecule type" value="Genomic_DNA"/>
</dbReference>
<evidence type="ECO:0000313" key="2">
    <source>
        <dbReference type="EMBL" id="PIL30106.1"/>
    </source>
</evidence>
<accession>A0A2G8S8K1</accession>
<reference evidence="2 4" key="1">
    <citation type="journal article" date="2015" name="Sci. Rep.">
        <title>Chromosome-level genome map provides insights into diverse defense mechanisms in the medicinal fungus Ganoderma sinense.</title>
        <authorList>
            <person name="Zhu Y."/>
            <person name="Xu J."/>
            <person name="Sun C."/>
            <person name="Zhou S."/>
            <person name="Xu H."/>
            <person name="Nelson D.R."/>
            <person name="Qian J."/>
            <person name="Song J."/>
            <person name="Luo H."/>
            <person name="Xiang L."/>
            <person name="Li Y."/>
            <person name="Xu Z."/>
            <person name="Ji A."/>
            <person name="Wang L."/>
            <person name="Lu S."/>
            <person name="Hayward A."/>
            <person name="Sun W."/>
            <person name="Li X."/>
            <person name="Schwartz D.C."/>
            <person name="Wang Y."/>
            <person name="Chen S."/>
        </authorList>
    </citation>
    <scope>NUCLEOTIDE SEQUENCE [LARGE SCALE GENOMIC DNA]</scope>
    <source>
        <strain evidence="2 4">ZZ0214-1</strain>
    </source>
</reference>
<dbReference type="EMBL" id="AYKW01000016">
    <property type="protein sequence ID" value="PIL30106.1"/>
    <property type="molecule type" value="Genomic_DNA"/>
</dbReference>
<sequence length="81" mass="9036">MFHSLMVDTSISRRNPRNPPVSLYTTSPKVNMGYTSFHALFVDHTALVFPPHSLDHDQRVPDGGNGGGEVLHERKHVGKDE</sequence>